<dbReference type="Proteomes" id="UP000821837">
    <property type="component" value="Unassembled WGS sequence"/>
</dbReference>
<comment type="caution">
    <text evidence="1">The sequence shown here is derived from an EMBL/GenBank/DDBJ whole genome shotgun (WGS) entry which is preliminary data.</text>
</comment>
<evidence type="ECO:0000313" key="2">
    <source>
        <dbReference type="Proteomes" id="UP000821837"/>
    </source>
</evidence>
<reference evidence="1" key="2">
    <citation type="submission" date="2021-09" db="EMBL/GenBank/DDBJ databases">
        <authorList>
            <person name="Jia N."/>
            <person name="Wang J."/>
            <person name="Shi W."/>
            <person name="Du L."/>
            <person name="Sun Y."/>
            <person name="Zhan W."/>
            <person name="Jiang J."/>
            <person name="Wang Q."/>
            <person name="Zhang B."/>
            <person name="Ji P."/>
            <person name="Sakyi L.B."/>
            <person name="Cui X."/>
            <person name="Yuan T."/>
            <person name="Jiang B."/>
            <person name="Yang W."/>
            <person name="Lam T.T.-Y."/>
            <person name="Chang Q."/>
            <person name="Ding S."/>
            <person name="Wang X."/>
            <person name="Zhu J."/>
            <person name="Ruan X."/>
            <person name="Zhao L."/>
            <person name="Wei J."/>
            <person name="Que T."/>
            <person name="Du C."/>
            <person name="Cheng J."/>
            <person name="Dai P."/>
            <person name="Han X."/>
            <person name="Huang E."/>
            <person name="Gao Y."/>
            <person name="Liu J."/>
            <person name="Shao H."/>
            <person name="Ye R."/>
            <person name="Li L."/>
            <person name="Wei W."/>
            <person name="Wang X."/>
            <person name="Wang C."/>
            <person name="Huo Q."/>
            <person name="Li W."/>
            <person name="Guo W."/>
            <person name="Chen H."/>
            <person name="Chen S."/>
            <person name="Zhou L."/>
            <person name="Zhou L."/>
            <person name="Ni X."/>
            <person name="Tian J."/>
            <person name="Zhou Y."/>
            <person name="Sheng Y."/>
            <person name="Liu T."/>
            <person name="Pan Y."/>
            <person name="Xia L."/>
            <person name="Li J."/>
            <person name="Zhao F."/>
            <person name="Cao W."/>
        </authorList>
    </citation>
    <scope>NUCLEOTIDE SEQUENCE</scope>
    <source>
        <strain evidence="1">Rsan-2018</strain>
        <tissue evidence="1">Larvae</tissue>
    </source>
</reference>
<accession>A0A9D4Q643</accession>
<protein>
    <submittedName>
        <fullName evidence="1">Uncharacterized protein</fullName>
    </submittedName>
</protein>
<reference evidence="1" key="1">
    <citation type="journal article" date="2020" name="Cell">
        <title>Large-Scale Comparative Analyses of Tick Genomes Elucidate Their Genetic Diversity and Vector Capacities.</title>
        <authorList>
            <consortium name="Tick Genome and Microbiome Consortium (TIGMIC)"/>
            <person name="Jia N."/>
            <person name="Wang J."/>
            <person name="Shi W."/>
            <person name="Du L."/>
            <person name="Sun Y."/>
            <person name="Zhan W."/>
            <person name="Jiang J.F."/>
            <person name="Wang Q."/>
            <person name="Zhang B."/>
            <person name="Ji P."/>
            <person name="Bell-Sakyi L."/>
            <person name="Cui X.M."/>
            <person name="Yuan T.T."/>
            <person name="Jiang B.G."/>
            <person name="Yang W.F."/>
            <person name="Lam T.T."/>
            <person name="Chang Q.C."/>
            <person name="Ding S.J."/>
            <person name="Wang X.J."/>
            <person name="Zhu J.G."/>
            <person name="Ruan X.D."/>
            <person name="Zhao L."/>
            <person name="Wei J.T."/>
            <person name="Ye R.Z."/>
            <person name="Que T.C."/>
            <person name="Du C.H."/>
            <person name="Zhou Y.H."/>
            <person name="Cheng J.X."/>
            <person name="Dai P.F."/>
            <person name="Guo W.B."/>
            <person name="Han X.H."/>
            <person name="Huang E.J."/>
            <person name="Li L.F."/>
            <person name="Wei W."/>
            <person name="Gao Y.C."/>
            <person name="Liu J.Z."/>
            <person name="Shao H.Z."/>
            <person name="Wang X."/>
            <person name="Wang C.C."/>
            <person name="Yang T.C."/>
            <person name="Huo Q.B."/>
            <person name="Li W."/>
            <person name="Chen H.Y."/>
            <person name="Chen S.E."/>
            <person name="Zhou L.G."/>
            <person name="Ni X.B."/>
            <person name="Tian J.H."/>
            <person name="Sheng Y."/>
            <person name="Liu T."/>
            <person name="Pan Y.S."/>
            <person name="Xia L.Y."/>
            <person name="Li J."/>
            <person name="Zhao F."/>
            <person name="Cao W.C."/>
        </authorList>
    </citation>
    <scope>NUCLEOTIDE SEQUENCE</scope>
    <source>
        <strain evidence="1">Rsan-2018</strain>
    </source>
</reference>
<dbReference type="EMBL" id="JABSTV010001248">
    <property type="protein sequence ID" value="KAH7968720.1"/>
    <property type="molecule type" value="Genomic_DNA"/>
</dbReference>
<proteinExistence type="predicted"/>
<organism evidence="1 2">
    <name type="scientific">Rhipicephalus sanguineus</name>
    <name type="common">Brown dog tick</name>
    <name type="synonym">Ixodes sanguineus</name>
    <dbReference type="NCBI Taxonomy" id="34632"/>
    <lineage>
        <taxon>Eukaryota</taxon>
        <taxon>Metazoa</taxon>
        <taxon>Ecdysozoa</taxon>
        <taxon>Arthropoda</taxon>
        <taxon>Chelicerata</taxon>
        <taxon>Arachnida</taxon>
        <taxon>Acari</taxon>
        <taxon>Parasitiformes</taxon>
        <taxon>Ixodida</taxon>
        <taxon>Ixodoidea</taxon>
        <taxon>Ixodidae</taxon>
        <taxon>Rhipicephalinae</taxon>
        <taxon>Rhipicephalus</taxon>
        <taxon>Rhipicephalus</taxon>
    </lineage>
</organism>
<gene>
    <name evidence="1" type="ORF">HPB52_010805</name>
</gene>
<name>A0A9D4Q643_RHISA</name>
<sequence length="86" mass="9273">MAGAECRTTRRRGPRVEATGFTWPLTSSVSERFATASIKLRRQSSGASANLPEAPLFVPHLVTVPQHYASLNSMDSQVSSRLLASA</sequence>
<dbReference type="AlphaFoldDB" id="A0A9D4Q643"/>
<evidence type="ECO:0000313" key="1">
    <source>
        <dbReference type="EMBL" id="KAH7968720.1"/>
    </source>
</evidence>
<keyword evidence="2" id="KW-1185">Reference proteome</keyword>